<name>A0AAE3XEW2_9DEIO</name>
<evidence type="ECO:0000313" key="3">
    <source>
        <dbReference type="Proteomes" id="UP001185331"/>
    </source>
</evidence>
<evidence type="ECO:0000256" key="1">
    <source>
        <dbReference type="SAM" id="MobiDB-lite"/>
    </source>
</evidence>
<accession>A0AAE3XEW2</accession>
<dbReference type="Proteomes" id="UP001185331">
    <property type="component" value="Unassembled WGS sequence"/>
</dbReference>
<dbReference type="RefSeq" id="WP_309854933.1">
    <property type="nucleotide sequence ID" value="NZ_JAVDQJ010000005.1"/>
</dbReference>
<organism evidence="2 3">
    <name type="scientific">Deinococcus soli</name>
    <name type="common">ex Cha et al. 2016</name>
    <dbReference type="NCBI Taxonomy" id="1309411"/>
    <lineage>
        <taxon>Bacteria</taxon>
        <taxon>Thermotogati</taxon>
        <taxon>Deinococcota</taxon>
        <taxon>Deinococci</taxon>
        <taxon>Deinococcales</taxon>
        <taxon>Deinococcaceae</taxon>
        <taxon>Deinococcus</taxon>
    </lineage>
</organism>
<dbReference type="AlphaFoldDB" id="A0AAE3XEW2"/>
<reference evidence="2" key="1">
    <citation type="submission" date="2023-07" db="EMBL/GenBank/DDBJ databases">
        <title>Sorghum-associated microbial communities from plants grown in Nebraska, USA.</title>
        <authorList>
            <person name="Schachtman D."/>
        </authorList>
    </citation>
    <scope>NUCLEOTIDE SEQUENCE</scope>
    <source>
        <strain evidence="2">BE330</strain>
    </source>
</reference>
<gene>
    <name evidence="2" type="ORF">J2Y00_002006</name>
</gene>
<sequence length="204" mass="21507">MSGADHRDQTHRPARSYSLADLSGDARRRAQENAEAFLDRGVRDGVRDEAARALLETLGLSTLEPSWDPPGGGAAVEGDLTFADLTASRAALVSSADPFASLWTAQVAMLLLSAREAQVPPATVLTLHASLRHGTYRTVVTADLPPAVTAAAQAACTQLSHQVLTRVRAADDKLTDPAVLSDLLTAEGIAFDAAGHVQRLPRNP</sequence>
<proteinExistence type="predicted"/>
<comment type="caution">
    <text evidence="2">The sequence shown here is derived from an EMBL/GenBank/DDBJ whole genome shotgun (WGS) entry which is preliminary data.</text>
</comment>
<evidence type="ECO:0000313" key="2">
    <source>
        <dbReference type="EMBL" id="MDR6218443.1"/>
    </source>
</evidence>
<protein>
    <submittedName>
        <fullName evidence="2">Uncharacterized protein</fullName>
    </submittedName>
</protein>
<feature type="compositionally biased region" description="Basic and acidic residues" evidence="1">
    <location>
        <begin position="1"/>
        <end position="11"/>
    </location>
</feature>
<feature type="region of interest" description="Disordered" evidence="1">
    <location>
        <begin position="1"/>
        <end position="25"/>
    </location>
</feature>
<dbReference type="EMBL" id="JAVDQK010000004">
    <property type="protein sequence ID" value="MDR6218443.1"/>
    <property type="molecule type" value="Genomic_DNA"/>
</dbReference>